<organism evidence="1">
    <name type="scientific">marine metagenome</name>
    <dbReference type="NCBI Taxonomy" id="408172"/>
    <lineage>
        <taxon>unclassified sequences</taxon>
        <taxon>metagenomes</taxon>
        <taxon>ecological metagenomes</taxon>
    </lineage>
</organism>
<dbReference type="EMBL" id="UINC01043163">
    <property type="protein sequence ID" value="SVB46808.1"/>
    <property type="molecule type" value="Genomic_DNA"/>
</dbReference>
<evidence type="ECO:0000313" key="1">
    <source>
        <dbReference type="EMBL" id="SVB46808.1"/>
    </source>
</evidence>
<accession>A0A382E7X9</accession>
<protein>
    <submittedName>
        <fullName evidence="1">Uncharacterized protein</fullName>
    </submittedName>
</protein>
<gene>
    <name evidence="1" type="ORF">METZ01_LOCUS199662</name>
</gene>
<sequence>VEWFPDNGLAPFLTGPANITFTLKESNKSFTLRTEFYHSPDFEVDWEKINNGEVFEMKYSDFKRYSTVKELTSKNKEHIWSVGIPFLFEDVNFDSTKELIIVKKRAGQRWTDDYEVYSIDEFGALNSPYNITNSLPYVKFDGFTKFNPEDKTITLYSSGGACGSCYETYQAVVGYKGVKFILIKKIVYDYQDKNGNYIGCHIYTYDVVNGREVLIESESGPVDL</sequence>
<proteinExistence type="predicted"/>
<name>A0A382E7X9_9ZZZZ</name>
<dbReference type="AlphaFoldDB" id="A0A382E7X9"/>
<reference evidence="1" key="1">
    <citation type="submission" date="2018-05" db="EMBL/GenBank/DDBJ databases">
        <authorList>
            <person name="Lanie J.A."/>
            <person name="Ng W.-L."/>
            <person name="Kazmierczak K.M."/>
            <person name="Andrzejewski T.M."/>
            <person name="Davidsen T.M."/>
            <person name="Wayne K.J."/>
            <person name="Tettelin H."/>
            <person name="Glass J.I."/>
            <person name="Rusch D."/>
            <person name="Podicherti R."/>
            <person name="Tsui H.-C.T."/>
            <person name="Winkler M.E."/>
        </authorList>
    </citation>
    <scope>NUCLEOTIDE SEQUENCE</scope>
</reference>
<feature type="non-terminal residue" evidence="1">
    <location>
        <position position="1"/>
    </location>
</feature>